<evidence type="ECO:0000313" key="4">
    <source>
        <dbReference type="EMBL" id="QNO50515.1"/>
    </source>
</evidence>
<evidence type="ECO:0000256" key="1">
    <source>
        <dbReference type="ARBA" id="ARBA00009820"/>
    </source>
</evidence>
<evidence type="ECO:0000313" key="3">
    <source>
        <dbReference type="EMBL" id="QNO49755.1"/>
    </source>
</evidence>
<dbReference type="PANTHER" id="PTHR36842:SF1">
    <property type="entry name" value="PROTEIN TOLB"/>
    <property type="match status" value="1"/>
</dbReference>
<evidence type="ECO:0000313" key="2">
    <source>
        <dbReference type="EMBL" id="QNO49727.1"/>
    </source>
</evidence>
<accession>A0A7G9YR81</accession>
<name>A0A7G9YR81_9EURY</name>
<dbReference type="InterPro" id="IPR011042">
    <property type="entry name" value="6-blade_b-propeller_TolB-like"/>
</dbReference>
<dbReference type="EMBL" id="MT631447">
    <property type="protein sequence ID" value="QNO50666.1"/>
    <property type="molecule type" value="Genomic_DNA"/>
</dbReference>
<dbReference type="AlphaFoldDB" id="A0A7G9YR81"/>
<evidence type="ECO:0000313" key="5">
    <source>
        <dbReference type="EMBL" id="QNO50666.1"/>
    </source>
</evidence>
<dbReference type="SUPFAM" id="SSF82171">
    <property type="entry name" value="DPP6 N-terminal domain-like"/>
    <property type="match status" value="1"/>
</dbReference>
<dbReference type="EMBL" id="MT631395">
    <property type="protein sequence ID" value="QNO49727.1"/>
    <property type="molecule type" value="Genomic_DNA"/>
</dbReference>
<dbReference type="PROSITE" id="PS51257">
    <property type="entry name" value="PROKAR_LIPOPROTEIN"/>
    <property type="match status" value="1"/>
</dbReference>
<protein>
    <submittedName>
        <fullName evidence="4">Tol-Pal system protein TolB</fullName>
    </submittedName>
</protein>
<dbReference type="PANTHER" id="PTHR36842">
    <property type="entry name" value="PROTEIN TOLB HOMOLOG"/>
    <property type="match status" value="1"/>
</dbReference>
<dbReference type="Gene3D" id="2.120.10.30">
    <property type="entry name" value="TolB, C-terminal domain"/>
    <property type="match status" value="2"/>
</dbReference>
<dbReference type="EMBL" id="MT631395">
    <property type="protein sequence ID" value="QNO49755.1"/>
    <property type="molecule type" value="Genomic_DNA"/>
</dbReference>
<gene>
    <name evidence="4" type="primary">tolB_1</name>
    <name evidence="3" type="synonym">tolB_10</name>
    <name evidence="2" type="synonym">tolB_5</name>
    <name evidence="2" type="ORF">BFOKDAJI_00029</name>
    <name evidence="3" type="ORF">BFOKDAJI_00058</name>
    <name evidence="5" type="ORF">FFGHKCHG_00020</name>
    <name evidence="4" type="ORF">LKCECFIB_00007</name>
</gene>
<comment type="similarity">
    <text evidence="1">Belongs to the TolB family.</text>
</comment>
<dbReference type="EMBL" id="MT631438">
    <property type="protein sequence ID" value="QNO50515.1"/>
    <property type="molecule type" value="Genomic_DNA"/>
</dbReference>
<dbReference type="InterPro" id="IPR011659">
    <property type="entry name" value="WD40"/>
</dbReference>
<proteinExistence type="inferred from homology"/>
<organism evidence="4">
    <name type="scientific">Candidatus Methanogaster sp. ANME-2c ERB4</name>
    <dbReference type="NCBI Taxonomy" id="2759911"/>
    <lineage>
        <taxon>Archaea</taxon>
        <taxon>Methanobacteriati</taxon>
        <taxon>Methanobacteriota</taxon>
        <taxon>Stenosarchaea group</taxon>
        <taxon>Methanomicrobia</taxon>
        <taxon>Methanosarcinales</taxon>
        <taxon>ANME-2 cluster</taxon>
        <taxon>Candidatus Methanogasteraceae</taxon>
        <taxon>Candidatus Methanogaster</taxon>
    </lineage>
</organism>
<dbReference type="Pfam" id="PF07676">
    <property type="entry name" value="PD40"/>
    <property type="match status" value="4"/>
</dbReference>
<sequence>MLSGRTLAIGIVLVAALTVSACLELETNLEETAPMATTPAVATSADETAANATDADNRIKKTPVVTTSEWEPHPVEADEVPVRNLSVTALSNTSADEANPVWSPDGRRIFFKSDDRICVCDPDGSHREELAEIKWYSLVMDPEQRRAFYKNRTCTVDGSEETYQAYVMDIDGKNQKKIAELTIEDEYVDDGGYIGCTRMSAYEMHSWSPDRTEIFFTRLEETGYTWVWRGEEGEWVRYMSGTEPSISVLEERGWEGQKLIAKEHLKTAWVWDLKENELRFVGNVSYGIVHGTIGPVWSPDGKYVALSCSDLSESGETGQIFMINMETGDSKRLTSFVGSSTWPRWSLDGKKIIYVQIPPKYWWYPGITSDVEGADIWVVDIDGSNEKQLTDISENWEEGFWSHDGKRIVYASWKPGLRSVGETREIEVWMVNEDGGDERLLTTITTGLIVRMVWSPDGSKIAVVTWEYEEGIDRDIYVINLSTTGGLKNKD</sequence>
<reference evidence="4" key="1">
    <citation type="submission" date="2020-06" db="EMBL/GenBank/DDBJ databases">
        <title>Unique genomic features of the anaerobic methanotrophic archaea.</title>
        <authorList>
            <person name="Chadwick G.L."/>
            <person name="Skennerton C.T."/>
            <person name="Laso-Perez R."/>
            <person name="Leu A.O."/>
            <person name="Speth D.R."/>
            <person name="Yu H."/>
            <person name="Morgan-Lang C."/>
            <person name="Hatzenpichler R."/>
            <person name="Goudeau D."/>
            <person name="Malmstrom R."/>
            <person name="Brazelton W.J."/>
            <person name="Woyke T."/>
            <person name="Hallam S.J."/>
            <person name="Tyson G.W."/>
            <person name="Wegener G."/>
            <person name="Boetius A."/>
            <person name="Orphan V."/>
        </authorList>
    </citation>
    <scope>NUCLEOTIDE SEQUENCE</scope>
</reference>